<keyword evidence="3" id="KW-1185">Reference proteome</keyword>
<proteinExistence type="predicted"/>
<dbReference type="EMBL" id="JAOTIF010000012">
    <property type="protein sequence ID" value="MCU7550472.1"/>
    <property type="molecule type" value="Genomic_DNA"/>
</dbReference>
<accession>A0A9X2XXN8</accession>
<dbReference type="AlphaFoldDB" id="A0A9X2XXN8"/>
<sequence length="207" mass="24489">MKKYLLLLIGFASLKLFAQENQIDSTSARWRFSAWAEMFFIPGEEDFFNPTFYARHKTLHLEGRYNYEDRNTTSLWAGRRFKFGKPVEFVIVPMAAIVFGNTNGMAPGLETEIMYKKFDFYSESEYLFDFKTQENNFFYLYSELAIRPIKPIRTGIMAQRTKLFESELELQRGIFAEYYFGRCRAGVFYFSPFSSDNFWIASFSVDF</sequence>
<evidence type="ECO:0000313" key="3">
    <source>
        <dbReference type="Proteomes" id="UP001155483"/>
    </source>
</evidence>
<name>A0A9X2XXN8_9BACT</name>
<feature type="chain" id="PRO_5040949269" description="DUF2490 domain-containing protein" evidence="1">
    <location>
        <begin position="19"/>
        <end position="207"/>
    </location>
</feature>
<organism evidence="2 3">
    <name type="scientific">Paraflavisolibacter caeni</name>
    <dbReference type="NCBI Taxonomy" id="2982496"/>
    <lineage>
        <taxon>Bacteria</taxon>
        <taxon>Pseudomonadati</taxon>
        <taxon>Bacteroidota</taxon>
        <taxon>Chitinophagia</taxon>
        <taxon>Chitinophagales</taxon>
        <taxon>Chitinophagaceae</taxon>
        <taxon>Paraflavisolibacter</taxon>
    </lineage>
</organism>
<evidence type="ECO:0008006" key="4">
    <source>
        <dbReference type="Google" id="ProtNLM"/>
    </source>
</evidence>
<reference evidence="2" key="2">
    <citation type="submission" date="2023-04" db="EMBL/GenBank/DDBJ databases">
        <title>Paracnuella aquatica gen. nov., sp. nov., a member of the family Chitinophagaceae isolated from a hot spring.</title>
        <authorList>
            <person name="Wang C."/>
        </authorList>
    </citation>
    <scope>NUCLEOTIDE SEQUENCE</scope>
    <source>
        <strain evidence="2">LB-8</strain>
    </source>
</reference>
<reference evidence="2" key="1">
    <citation type="submission" date="2022-09" db="EMBL/GenBank/DDBJ databases">
        <authorList>
            <person name="Yuan C."/>
            <person name="Ke Z."/>
        </authorList>
    </citation>
    <scope>NUCLEOTIDE SEQUENCE</scope>
    <source>
        <strain evidence="2">LB-8</strain>
    </source>
</reference>
<protein>
    <recommendedName>
        <fullName evidence="4">DUF2490 domain-containing protein</fullName>
    </recommendedName>
</protein>
<gene>
    <name evidence="2" type="ORF">OCK74_15230</name>
</gene>
<dbReference type="RefSeq" id="WP_279297912.1">
    <property type="nucleotide sequence ID" value="NZ_JAOTIF010000012.1"/>
</dbReference>
<evidence type="ECO:0000256" key="1">
    <source>
        <dbReference type="SAM" id="SignalP"/>
    </source>
</evidence>
<comment type="caution">
    <text evidence="2">The sequence shown here is derived from an EMBL/GenBank/DDBJ whole genome shotgun (WGS) entry which is preliminary data.</text>
</comment>
<evidence type="ECO:0000313" key="2">
    <source>
        <dbReference type="EMBL" id="MCU7550472.1"/>
    </source>
</evidence>
<feature type="signal peptide" evidence="1">
    <location>
        <begin position="1"/>
        <end position="18"/>
    </location>
</feature>
<dbReference type="Proteomes" id="UP001155483">
    <property type="component" value="Unassembled WGS sequence"/>
</dbReference>
<keyword evidence="1" id="KW-0732">Signal</keyword>